<evidence type="ECO:0000313" key="2">
    <source>
        <dbReference type="EMBL" id="GFZ05308.1"/>
    </source>
</evidence>
<dbReference type="InterPro" id="IPR036397">
    <property type="entry name" value="RNaseH_sf"/>
</dbReference>
<dbReference type="InterPro" id="IPR000477">
    <property type="entry name" value="RT_dom"/>
</dbReference>
<protein>
    <recommendedName>
        <fullName evidence="1">Integrase catalytic domain-containing protein</fullName>
    </recommendedName>
</protein>
<dbReference type="InterPro" id="IPR002156">
    <property type="entry name" value="RNaseH_domain"/>
</dbReference>
<dbReference type="InterPro" id="IPR001584">
    <property type="entry name" value="Integrase_cat-core"/>
</dbReference>
<dbReference type="Proteomes" id="UP000585474">
    <property type="component" value="Unassembled WGS sequence"/>
</dbReference>
<dbReference type="CDD" id="cd09279">
    <property type="entry name" value="RNase_HI_like"/>
    <property type="match status" value="1"/>
</dbReference>
<dbReference type="GO" id="GO:0015074">
    <property type="term" value="P:DNA integration"/>
    <property type="evidence" value="ECO:0007669"/>
    <property type="project" value="InterPro"/>
</dbReference>
<dbReference type="SUPFAM" id="SSF56672">
    <property type="entry name" value="DNA/RNA polymerases"/>
    <property type="match status" value="1"/>
</dbReference>
<dbReference type="SUPFAM" id="SSF53098">
    <property type="entry name" value="Ribonuclease H-like"/>
    <property type="match status" value="1"/>
</dbReference>
<dbReference type="PROSITE" id="PS50994">
    <property type="entry name" value="INTEGRASE"/>
    <property type="match status" value="1"/>
</dbReference>
<feature type="domain" description="Integrase catalytic" evidence="1">
    <location>
        <begin position="469"/>
        <end position="565"/>
    </location>
</feature>
<dbReference type="PANTHER" id="PTHR48475:SF2">
    <property type="entry name" value="RIBONUCLEASE H"/>
    <property type="match status" value="1"/>
</dbReference>
<name>A0A7J0G3G5_9ERIC</name>
<dbReference type="CDD" id="cd01647">
    <property type="entry name" value="RT_LTR"/>
    <property type="match status" value="1"/>
</dbReference>
<dbReference type="EMBL" id="BJWL01000017">
    <property type="protein sequence ID" value="GFZ05308.1"/>
    <property type="molecule type" value="Genomic_DNA"/>
</dbReference>
<comment type="caution">
    <text evidence="2">The sequence shown here is derived from an EMBL/GenBank/DDBJ whole genome shotgun (WGS) entry which is preliminary data.</text>
</comment>
<dbReference type="GO" id="GO:0004523">
    <property type="term" value="F:RNA-DNA hybrid ribonuclease activity"/>
    <property type="evidence" value="ECO:0007669"/>
    <property type="project" value="InterPro"/>
</dbReference>
<dbReference type="Gene3D" id="3.30.70.270">
    <property type="match status" value="1"/>
</dbReference>
<dbReference type="Pfam" id="PF00078">
    <property type="entry name" value="RVT_1"/>
    <property type="match status" value="1"/>
</dbReference>
<dbReference type="PANTHER" id="PTHR48475">
    <property type="entry name" value="RIBONUCLEASE H"/>
    <property type="match status" value="1"/>
</dbReference>
<gene>
    <name evidence="2" type="ORF">Acr_17g0008800</name>
</gene>
<keyword evidence="3" id="KW-1185">Reference proteome</keyword>
<dbReference type="Gene3D" id="3.10.10.10">
    <property type="entry name" value="HIV Type 1 Reverse Transcriptase, subunit A, domain 1"/>
    <property type="match status" value="1"/>
</dbReference>
<reference evidence="2 3" key="1">
    <citation type="submission" date="2019-07" db="EMBL/GenBank/DDBJ databases">
        <title>De Novo Assembly of kiwifruit Actinidia rufa.</title>
        <authorList>
            <person name="Sugita-Konishi S."/>
            <person name="Sato K."/>
            <person name="Mori E."/>
            <person name="Abe Y."/>
            <person name="Kisaki G."/>
            <person name="Hamano K."/>
            <person name="Suezawa K."/>
            <person name="Otani M."/>
            <person name="Fukuda T."/>
            <person name="Manabe T."/>
            <person name="Gomi K."/>
            <person name="Tabuchi M."/>
            <person name="Akimitsu K."/>
            <person name="Kataoka I."/>
        </authorList>
    </citation>
    <scope>NUCLEOTIDE SEQUENCE [LARGE SCALE GENOMIC DNA]</scope>
    <source>
        <strain evidence="3">cv. Fuchu</strain>
    </source>
</reference>
<evidence type="ECO:0000259" key="1">
    <source>
        <dbReference type="PROSITE" id="PS50994"/>
    </source>
</evidence>
<sequence>MKVIEEEVAKLIKANVIRESHYSDWLANFVVASKKGKKWRVCVNFTDLNTACPKDSFPLPKIDLIVDTTSKHELLSFMDAFSRYHQIKMHPPDLEKTSVITERGLHCYKVMPFGLKNAGVTYQRLVNKMFKDLIGKAMEVYINNMLVKILKIADHITHLEEAFGVLRKHQMMLNPSKCLFGVSSGKFSKILVTKRGIKVNPNKIQALLAMSSPRNTHKVQQLIERIAALNRFVSKLAENCLPFFKILRKNQTFRWNEESETAFQQLKKFKAKNNEVEYEALLASLRIVAELGVNSLDVFSDNQLVVNQVQGDYLAKDTRMVAYLDEVKTMSRKIRDFKIRQIPREEYKKADALANLASTFDFILDRCIPLEFLANPSIKVAKSVFQAEQGLTWMNKVFMYLQDGTLLQDKLQAHCIQYKSARFCILNGILYKKSFSGPLLRCLQLEEGEYVMKEIHEGICGNHSRARFGILKVIILDNARQFDNDKFKIFCSDLAISHHFSSPSYPQVNGQVEVTNRTILKNLKAMFKKLKSEWIEDLPSILWAYHTTSRIPTGKTPYSMVFKTESIIPVEIGMASFRTSNIDKRNNEIELRLNLNLLDEKREQAEIRQVAYKHQVALSTKEPNTKKLGPTWEGSYKVTKVSRPRTYWLKDMEGKALLHPWNAEHFEEVLSVRRLVAMRTRSLPSWHH</sequence>
<dbReference type="InterPro" id="IPR043128">
    <property type="entry name" value="Rev_trsase/Diguanyl_cyclase"/>
</dbReference>
<evidence type="ECO:0000313" key="3">
    <source>
        <dbReference type="Proteomes" id="UP000585474"/>
    </source>
</evidence>
<dbReference type="OrthoDB" id="1738821at2759"/>
<dbReference type="Gene3D" id="3.30.420.10">
    <property type="entry name" value="Ribonuclease H-like superfamily/Ribonuclease H"/>
    <property type="match status" value="2"/>
</dbReference>
<organism evidence="2 3">
    <name type="scientific">Actinidia rufa</name>
    <dbReference type="NCBI Taxonomy" id="165716"/>
    <lineage>
        <taxon>Eukaryota</taxon>
        <taxon>Viridiplantae</taxon>
        <taxon>Streptophyta</taxon>
        <taxon>Embryophyta</taxon>
        <taxon>Tracheophyta</taxon>
        <taxon>Spermatophyta</taxon>
        <taxon>Magnoliopsida</taxon>
        <taxon>eudicotyledons</taxon>
        <taxon>Gunneridae</taxon>
        <taxon>Pentapetalae</taxon>
        <taxon>asterids</taxon>
        <taxon>Ericales</taxon>
        <taxon>Actinidiaceae</taxon>
        <taxon>Actinidia</taxon>
    </lineage>
</organism>
<accession>A0A7J0G3G5</accession>
<dbReference type="InterPro" id="IPR012337">
    <property type="entry name" value="RNaseH-like_sf"/>
</dbReference>
<proteinExistence type="predicted"/>
<dbReference type="Pfam" id="PF13456">
    <property type="entry name" value="RVT_3"/>
    <property type="match status" value="1"/>
</dbReference>
<dbReference type="GO" id="GO:0003676">
    <property type="term" value="F:nucleic acid binding"/>
    <property type="evidence" value="ECO:0007669"/>
    <property type="project" value="InterPro"/>
</dbReference>
<dbReference type="InterPro" id="IPR043502">
    <property type="entry name" value="DNA/RNA_pol_sf"/>
</dbReference>
<dbReference type="AlphaFoldDB" id="A0A7J0G3G5"/>